<reference evidence="2" key="1">
    <citation type="journal article" date="2019" name="Int. J. Syst. Evol. Microbiol.">
        <title>The Global Catalogue of Microorganisms (GCM) 10K type strain sequencing project: providing services to taxonomists for standard genome sequencing and annotation.</title>
        <authorList>
            <consortium name="The Broad Institute Genomics Platform"/>
            <consortium name="The Broad Institute Genome Sequencing Center for Infectious Disease"/>
            <person name="Wu L."/>
            <person name="Ma J."/>
        </authorList>
    </citation>
    <scope>NUCLEOTIDE SEQUENCE [LARGE SCALE GENOMIC DNA]</scope>
    <source>
        <strain evidence="2">JCM 4855</strain>
    </source>
</reference>
<name>A0ABW2DZK8_9ACTN</name>
<accession>A0ABW2DZK8</accession>
<comment type="caution">
    <text evidence="1">The sequence shown here is derived from an EMBL/GenBank/DDBJ whole genome shotgun (WGS) entry which is preliminary data.</text>
</comment>
<dbReference type="PANTHER" id="PTHR40053:SF1">
    <property type="entry name" value="SPORULATION-CONTROL PROTEIN SPO0M"/>
    <property type="match status" value="1"/>
</dbReference>
<dbReference type="Pfam" id="PF07070">
    <property type="entry name" value="Spo0M"/>
    <property type="match status" value="1"/>
</dbReference>
<dbReference type="RefSeq" id="WP_385868833.1">
    <property type="nucleotide sequence ID" value="NZ_JBHSYM010000013.1"/>
</dbReference>
<protein>
    <submittedName>
        <fullName evidence="1">Sporulation protein</fullName>
    </submittedName>
</protein>
<dbReference type="Proteomes" id="UP001596409">
    <property type="component" value="Unassembled WGS sequence"/>
</dbReference>
<sequence>MVIHQGRGHLVAFRTFLSSMGINAPAVDTVPGRTAVRPGDELPFKILVRGGGADVKVDRLAVELVIRVEESETTETNWTDPHVLATSDTGAFALAAKEDREFEGSLAIPWEMPLTHALGRRLKGARCALRTTMEIDNAVDRGDFDEIAVHARPVQDAMFQAFADLGFRFDEAEVKKHFRNFQQTQTLGYCQELEFWFPASYNRQDQLEMTVITPDAESVEVIPGSTGSFLFTADELDVQRWTSWLDEFCRERWDR</sequence>
<dbReference type="InterPro" id="IPR009776">
    <property type="entry name" value="Spore_0_M"/>
</dbReference>
<evidence type="ECO:0000313" key="1">
    <source>
        <dbReference type="EMBL" id="MFC7011475.1"/>
    </source>
</evidence>
<evidence type="ECO:0000313" key="2">
    <source>
        <dbReference type="Proteomes" id="UP001596409"/>
    </source>
</evidence>
<keyword evidence="2" id="KW-1185">Reference proteome</keyword>
<organism evidence="1 2">
    <name type="scientific">Streptomyces viridiviolaceus</name>
    <dbReference type="NCBI Taxonomy" id="68282"/>
    <lineage>
        <taxon>Bacteria</taxon>
        <taxon>Bacillati</taxon>
        <taxon>Actinomycetota</taxon>
        <taxon>Actinomycetes</taxon>
        <taxon>Kitasatosporales</taxon>
        <taxon>Streptomycetaceae</taxon>
        <taxon>Streptomyces</taxon>
    </lineage>
</organism>
<dbReference type="EMBL" id="JBHSYM010000013">
    <property type="protein sequence ID" value="MFC7011475.1"/>
    <property type="molecule type" value="Genomic_DNA"/>
</dbReference>
<dbReference type="PANTHER" id="PTHR40053">
    <property type="entry name" value="SPORULATION-CONTROL PROTEIN SPO0M"/>
    <property type="match status" value="1"/>
</dbReference>
<gene>
    <name evidence="1" type="ORF">ACFQMH_07040</name>
</gene>
<proteinExistence type="predicted"/>